<organism evidence="2 3">
    <name type="scientific">Sporomusa silvacetica DSM 10669</name>
    <dbReference type="NCBI Taxonomy" id="1123289"/>
    <lineage>
        <taxon>Bacteria</taxon>
        <taxon>Bacillati</taxon>
        <taxon>Bacillota</taxon>
        <taxon>Negativicutes</taxon>
        <taxon>Selenomonadales</taxon>
        <taxon>Sporomusaceae</taxon>
        <taxon>Sporomusa</taxon>
    </lineage>
</organism>
<dbReference type="Proteomes" id="UP000216752">
    <property type="component" value="Chromosome"/>
</dbReference>
<reference evidence="2" key="1">
    <citation type="submission" date="2024-05" db="EMBL/GenBank/DDBJ databases">
        <title>Isolation and characterization of Sporomusa carbonis sp. nov., a carboxydotrophic hydrogenogen in the genus of Sporomusa isolated from a charcoal burning pile.</title>
        <authorList>
            <person name="Boeer T."/>
            <person name="Rosenbaum F."/>
            <person name="Eysell L."/>
            <person name="Mueller V."/>
            <person name="Daniel R."/>
            <person name="Poehlein A."/>
        </authorList>
    </citation>
    <scope>NUCLEOTIDE SEQUENCE [LARGE SCALE GENOMIC DNA]</scope>
    <source>
        <strain evidence="2">DSM 10669</strain>
    </source>
</reference>
<name>A0ABZ3II92_9FIRM</name>
<gene>
    <name evidence="2" type="ORF">SPSIL_015020</name>
</gene>
<sequence>MNKSCGKCIYWSANHSEHKKCKDCKELRNNFVPRDMLCPVPSCQSSMIYYKKDAYLCCPDCGTEIWPFNSEQSDSKSIREEFEKQLPCDRNSDKTRGTLVTVHSKLNGGSKSKGSKKPAKKKSTTQIDKELAASGNKIKYAKVENP</sequence>
<accession>A0ABZ3II92</accession>
<feature type="region of interest" description="Disordered" evidence="1">
    <location>
        <begin position="101"/>
        <end position="128"/>
    </location>
</feature>
<evidence type="ECO:0000256" key="1">
    <source>
        <dbReference type="SAM" id="MobiDB-lite"/>
    </source>
</evidence>
<feature type="compositionally biased region" description="Basic residues" evidence="1">
    <location>
        <begin position="113"/>
        <end position="123"/>
    </location>
</feature>
<evidence type="ECO:0000313" key="2">
    <source>
        <dbReference type="EMBL" id="XFO65392.1"/>
    </source>
</evidence>
<keyword evidence="3" id="KW-1185">Reference proteome</keyword>
<proteinExistence type="predicted"/>
<protein>
    <submittedName>
        <fullName evidence="2">Uncharacterized protein</fullName>
    </submittedName>
</protein>
<dbReference type="EMBL" id="CP155573">
    <property type="protein sequence ID" value="XFO65392.1"/>
    <property type="molecule type" value="Genomic_DNA"/>
</dbReference>
<evidence type="ECO:0000313" key="3">
    <source>
        <dbReference type="Proteomes" id="UP000216752"/>
    </source>
</evidence>
<dbReference type="RefSeq" id="WP_094603448.1">
    <property type="nucleotide sequence ID" value="NZ_CP155573.1"/>
</dbReference>